<keyword evidence="8" id="KW-1185">Reference proteome</keyword>
<accession>A0A1R3IUY8</accession>
<dbReference type="InterPro" id="IPR015894">
    <property type="entry name" value="Guanylate-bd_N"/>
</dbReference>
<dbReference type="Pfam" id="PF02841">
    <property type="entry name" value="GBP_C"/>
    <property type="match status" value="1"/>
</dbReference>
<dbReference type="GO" id="GO:0005525">
    <property type="term" value="F:GTP binding"/>
    <property type="evidence" value="ECO:0007669"/>
    <property type="project" value="UniProtKB-KW"/>
</dbReference>
<evidence type="ECO:0000256" key="4">
    <source>
        <dbReference type="PROSITE-ProRule" id="PRU01052"/>
    </source>
</evidence>
<keyword evidence="5" id="KW-0175">Coiled coil</keyword>
<feature type="coiled-coil region" evidence="5">
    <location>
        <begin position="756"/>
        <end position="860"/>
    </location>
</feature>
<name>A0A1R3IUY8_COCAP</name>
<keyword evidence="1" id="KW-0547">Nucleotide-binding</keyword>
<organism evidence="7 8">
    <name type="scientific">Corchorus capsularis</name>
    <name type="common">Jute</name>
    <dbReference type="NCBI Taxonomy" id="210143"/>
    <lineage>
        <taxon>Eukaryota</taxon>
        <taxon>Viridiplantae</taxon>
        <taxon>Streptophyta</taxon>
        <taxon>Embryophyta</taxon>
        <taxon>Tracheophyta</taxon>
        <taxon>Spermatophyta</taxon>
        <taxon>Magnoliopsida</taxon>
        <taxon>eudicotyledons</taxon>
        <taxon>Gunneridae</taxon>
        <taxon>Pentapetalae</taxon>
        <taxon>rosids</taxon>
        <taxon>malvids</taxon>
        <taxon>Malvales</taxon>
        <taxon>Malvaceae</taxon>
        <taxon>Grewioideae</taxon>
        <taxon>Apeibeae</taxon>
        <taxon>Corchorus</taxon>
    </lineage>
</organism>
<keyword evidence="3" id="KW-0342">GTP-binding</keyword>
<dbReference type="Gene3D" id="1.20.1000.10">
    <property type="entry name" value="Guanylate-binding protein, C-terminal domain"/>
    <property type="match status" value="1"/>
</dbReference>
<comment type="similarity">
    <text evidence="4">Belongs to the TRAFAC class dynamin-like GTPase superfamily. GB1/RHD3 GTPase family.</text>
</comment>
<feature type="coiled-coil region" evidence="5">
    <location>
        <begin position="635"/>
        <end position="690"/>
    </location>
</feature>
<dbReference type="InterPro" id="IPR003191">
    <property type="entry name" value="Guanylate-bd/ATL_C"/>
</dbReference>
<dbReference type="Pfam" id="PF02263">
    <property type="entry name" value="GBP"/>
    <property type="match status" value="1"/>
</dbReference>
<dbReference type="EMBL" id="AWWV01009471">
    <property type="protein sequence ID" value="OMO86395.1"/>
    <property type="molecule type" value="Genomic_DNA"/>
</dbReference>
<dbReference type="Gramene" id="OMO86395">
    <property type="protein sequence ID" value="OMO86395"/>
    <property type="gene ID" value="CCACVL1_09607"/>
</dbReference>
<dbReference type="OrthoDB" id="2135133at2759"/>
<evidence type="ECO:0000256" key="3">
    <source>
        <dbReference type="ARBA" id="ARBA00023134"/>
    </source>
</evidence>
<comment type="caution">
    <text evidence="7">The sequence shown here is derived from an EMBL/GenBank/DDBJ whole genome shotgun (WGS) entry which is preliminary data.</text>
</comment>
<dbReference type="Gene3D" id="3.40.50.300">
    <property type="entry name" value="P-loop containing nucleotide triphosphate hydrolases"/>
    <property type="match status" value="1"/>
</dbReference>
<dbReference type="GO" id="GO:0003924">
    <property type="term" value="F:GTPase activity"/>
    <property type="evidence" value="ECO:0007669"/>
    <property type="project" value="InterPro"/>
</dbReference>
<feature type="coiled-coil region" evidence="5">
    <location>
        <begin position="896"/>
        <end position="1029"/>
    </location>
</feature>
<feature type="domain" description="GB1/RHD3-type G" evidence="6">
    <location>
        <begin position="42"/>
        <end position="287"/>
    </location>
</feature>
<dbReference type="PROSITE" id="PS51715">
    <property type="entry name" value="G_GB1_RHD3"/>
    <property type="match status" value="1"/>
</dbReference>
<evidence type="ECO:0000313" key="7">
    <source>
        <dbReference type="EMBL" id="OMO86395.1"/>
    </source>
</evidence>
<reference evidence="7 8" key="1">
    <citation type="submission" date="2013-09" db="EMBL/GenBank/DDBJ databases">
        <title>Corchorus capsularis genome sequencing.</title>
        <authorList>
            <person name="Alam M."/>
            <person name="Haque M.S."/>
            <person name="Islam M.S."/>
            <person name="Emdad E.M."/>
            <person name="Islam M.M."/>
            <person name="Ahmed B."/>
            <person name="Halim A."/>
            <person name="Hossen Q.M.M."/>
            <person name="Hossain M.Z."/>
            <person name="Ahmed R."/>
            <person name="Khan M.M."/>
            <person name="Islam R."/>
            <person name="Rashid M.M."/>
            <person name="Khan S.A."/>
            <person name="Rahman M.S."/>
            <person name="Alam M."/>
        </authorList>
    </citation>
    <scope>NUCLEOTIDE SEQUENCE [LARGE SCALE GENOMIC DNA]</scope>
    <source>
        <strain evidence="8">cv. CVL-1</strain>
        <tissue evidence="7">Whole seedling</tissue>
    </source>
</reference>
<protein>
    <recommendedName>
        <fullName evidence="6">GB1/RHD3-type G domain-containing protein</fullName>
    </recommendedName>
</protein>
<dbReference type="InterPro" id="IPR030386">
    <property type="entry name" value="G_GB1_RHD3_dom"/>
</dbReference>
<dbReference type="CDD" id="cd01851">
    <property type="entry name" value="GBP"/>
    <property type="match status" value="1"/>
</dbReference>
<dbReference type="InterPro" id="IPR027417">
    <property type="entry name" value="P-loop_NTPase"/>
</dbReference>
<evidence type="ECO:0000256" key="2">
    <source>
        <dbReference type="ARBA" id="ARBA00022801"/>
    </source>
</evidence>
<dbReference type="PANTHER" id="PTHR10751">
    <property type="entry name" value="GUANYLATE BINDING PROTEIN"/>
    <property type="match status" value="1"/>
</dbReference>
<sequence length="1207" mass="137512">MMIRNQTEPLDGNGKPMRFIYRDDNGKLKMNPEAVDALKRIKGPIGVVYVCGPACQGKSFILNQILGKSNGFKLASNGRHCTKGLWIWNAPLKRTAPDGTEYSLLMMDTEGIDAYDQTEKSSTQIFSLGVLLSSIFIYNQMGSINEASLDHLSLITEMTKLIQTRATCGKDKASELGHFSPIFVWLLRDFYLDLTENNAKVTPKDYLEKALRPVLCKGEEETVKNQIRDSLRALFPVRECFTLVRPLNNESDLQHLDLISLEKFHPEFQYSLDALRKFVFERTRPKQVGGTTMTGTILAGLAKSFLDALNNGAAPAILSSWQSVEELECRRAYDIATEVYLSAFDHTKPAEEVSLREAHDEAVQRSVIAFNESAVGASSARQKYEGLLHNFFTKAFEDYKRNAFIEADLKCWNAIQSMEKKLIAACRVPDENTDHVVRIFDGLLSEYEASIHGPTKWKMLSSFLRKSLQDVLLNQTKKQIDHVLTEKTTLMLNCRSIEDKVELLEKRLEASEKLKSEYQKHYEGAIDDMKKLSDHYKNRITSLESKCSMLEERCSCLNQTVESLRQESLDWKRKYEGLLAKKNAENGIVNAELAVVRSRSKIAEAKIGAAHEKFLSAQKEATEWKDKYDVAVKEAEAAMQKAAIAEESLNALRIEATEWKDKYDGAVKEAEAAMQKAAIAEESLNALRIEFSSSLEEKVVHPSLFVRPCAYMRASDMRRLLLADIFNHCLLISNLDNLPWFFWGQEEEIKIKVAKLVSAEQSLTNLSLELKAAESKIESCHCESSDLKVKIKELSEMNGLLKREAHLLVQERNKLEQQYISEKKRFEEVNERCEVAENEVKIAQAEVLAAQKEKNDFEELAVGRLVQIESAQKYSDSLERQKMDMVNEIEQYRVVRDDAISRVAFLEATVKERENEIKSSLVEETTQLQQQYLSEQKQFQEVYRRCEVAEQEVNMLQAEILAAQNEKNESQQLALQREAQIESVQKHTENLERQNMNMASEIEMYLGKVALLEARLKESEEKAQQFVKINNEPTVSGLRGIAVESEYAAHAEANIVFKTSSVKAELIHRDVNLLQQDVTSNIFNDTEFNFQPETFSYRKHSRLETTSEGFDRVQDVDIDEELASGKRAKYAMTPRKCTKTEVKDSLLTVNEDESENHKAATGDYTKLTVVKLRQELIKQGFGAKLLQLKSPKKKDILALYKNLVLER</sequence>
<gene>
    <name evidence="7" type="ORF">CCACVL1_09607</name>
</gene>
<evidence type="ECO:0000313" key="8">
    <source>
        <dbReference type="Proteomes" id="UP000188268"/>
    </source>
</evidence>
<evidence type="ECO:0000256" key="5">
    <source>
        <dbReference type="SAM" id="Coils"/>
    </source>
</evidence>
<feature type="coiled-coil region" evidence="5">
    <location>
        <begin position="494"/>
        <end position="567"/>
    </location>
</feature>
<evidence type="ECO:0000259" key="6">
    <source>
        <dbReference type="PROSITE" id="PS51715"/>
    </source>
</evidence>
<dbReference type="AlphaFoldDB" id="A0A1R3IUY8"/>
<evidence type="ECO:0000256" key="1">
    <source>
        <dbReference type="ARBA" id="ARBA00022741"/>
    </source>
</evidence>
<keyword evidence="2" id="KW-0378">Hydrolase</keyword>
<dbReference type="Proteomes" id="UP000188268">
    <property type="component" value="Unassembled WGS sequence"/>
</dbReference>
<dbReference type="SUPFAM" id="SSF48340">
    <property type="entry name" value="Interferon-induced guanylate-binding protein 1 (GBP1), C-terminal domain"/>
    <property type="match status" value="1"/>
</dbReference>
<proteinExistence type="inferred from homology"/>
<dbReference type="SUPFAM" id="SSF52540">
    <property type="entry name" value="P-loop containing nucleoside triphosphate hydrolases"/>
    <property type="match status" value="1"/>
</dbReference>
<dbReference type="OMA" id="SCHCESS"/>
<dbReference type="InterPro" id="IPR036543">
    <property type="entry name" value="Guanylate-bd_C_sf"/>
</dbReference>